<keyword evidence="2 12" id="KW-0813">Transport</keyword>
<dbReference type="Proteomes" id="UP000250218">
    <property type="component" value="Chromosome"/>
</dbReference>
<dbReference type="PANTHER" id="PTHR33445:SF2">
    <property type="entry name" value="ATP SYNTHASE SUBUNIT B', CHLOROPLASTIC"/>
    <property type="match status" value="1"/>
</dbReference>
<name>A0A2Z4NDT9_9BACT</name>
<dbReference type="CDD" id="cd06503">
    <property type="entry name" value="ATP-synt_Fo_b"/>
    <property type="match status" value="1"/>
</dbReference>
<keyword evidence="5 12" id="KW-0375">Hydrogen ion transport</keyword>
<dbReference type="InterPro" id="IPR050059">
    <property type="entry name" value="ATP_synthase_B_chain"/>
</dbReference>
<evidence type="ECO:0000256" key="12">
    <source>
        <dbReference type="HAMAP-Rule" id="MF_01398"/>
    </source>
</evidence>
<dbReference type="HAMAP" id="MF_01398">
    <property type="entry name" value="ATP_synth_b_bprime"/>
    <property type="match status" value="1"/>
</dbReference>
<dbReference type="GO" id="GO:0046961">
    <property type="term" value="F:proton-transporting ATPase activity, rotational mechanism"/>
    <property type="evidence" value="ECO:0007669"/>
    <property type="project" value="TreeGrafter"/>
</dbReference>
<keyword evidence="4 12" id="KW-0812">Transmembrane</keyword>
<comment type="function">
    <text evidence="12">Component of the F(0) channel, it forms part of the peripheral stalk, linking F(1) to F(0).</text>
</comment>
<keyword evidence="7 12" id="KW-0406">Ion transport</keyword>
<dbReference type="PANTHER" id="PTHR33445">
    <property type="entry name" value="ATP SYNTHASE SUBUNIT B', CHLOROPLASTIC"/>
    <property type="match status" value="1"/>
</dbReference>
<dbReference type="GO" id="GO:0012505">
    <property type="term" value="C:endomembrane system"/>
    <property type="evidence" value="ECO:0007669"/>
    <property type="project" value="UniProtKB-SubCell"/>
</dbReference>
<proteinExistence type="inferred from homology"/>
<evidence type="ECO:0000256" key="9">
    <source>
        <dbReference type="ARBA" id="ARBA00023310"/>
    </source>
</evidence>
<keyword evidence="8 12" id="KW-0472">Membrane</keyword>
<dbReference type="InterPro" id="IPR002146">
    <property type="entry name" value="ATP_synth_b/b'su_bac/chlpt"/>
</dbReference>
<gene>
    <name evidence="12" type="primary">atpF</name>
    <name evidence="14" type="ORF">DP065_02845</name>
</gene>
<dbReference type="GO" id="GO:0046933">
    <property type="term" value="F:proton-transporting ATP synthase activity, rotational mechanism"/>
    <property type="evidence" value="ECO:0007669"/>
    <property type="project" value="UniProtKB-UniRule"/>
</dbReference>
<dbReference type="KEGG" id="mane:DP065_02845"/>
<evidence type="ECO:0000256" key="3">
    <source>
        <dbReference type="ARBA" id="ARBA00022547"/>
    </source>
</evidence>
<evidence type="ECO:0000256" key="11">
    <source>
        <dbReference type="ARBA" id="ARBA00037847"/>
    </source>
</evidence>
<comment type="subcellular location">
    <subcellularLocation>
        <location evidence="12">Cell membrane</location>
        <topology evidence="12">Single-pass membrane protein</topology>
    </subcellularLocation>
    <subcellularLocation>
        <location evidence="11">Endomembrane system</location>
        <topology evidence="11">Single-pass membrane protein</topology>
    </subcellularLocation>
</comment>
<dbReference type="RefSeq" id="WP_033178994.1">
    <property type="nucleotide sequence ID" value="NZ_CP030140.1"/>
</dbReference>
<dbReference type="GO" id="GO:0005886">
    <property type="term" value="C:plasma membrane"/>
    <property type="evidence" value="ECO:0007669"/>
    <property type="project" value="UniProtKB-SubCell"/>
</dbReference>
<dbReference type="Pfam" id="PF00430">
    <property type="entry name" value="ATP-synt_B"/>
    <property type="match status" value="1"/>
</dbReference>
<feature type="transmembrane region" description="Helical" evidence="12">
    <location>
        <begin position="21"/>
        <end position="43"/>
    </location>
</feature>
<keyword evidence="9 12" id="KW-0066">ATP synthesis</keyword>
<evidence type="ECO:0000256" key="4">
    <source>
        <dbReference type="ARBA" id="ARBA00022692"/>
    </source>
</evidence>
<evidence type="ECO:0000256" key="10">
    <source>
        <dbReference type="ARBA" id="ARBA00025198"/>
    </source>
</evidence>
<dbReference type="GO" id="GO:0045259">
    <property type="term" value="C:proton-transporting ATP synthase complex"/>
    <property type="evidence" value="ECO:0007669"/>
    <property type="project" value="UniProtKB-KW"/>
</dbReference>
<accession>A0A2Z4NDT9</accession>
<evidence type="ECO:0000256" key="13">
    <source>
        <dbReference type="RuleBase" id="RU003848"/>
    </source>
</evidence>
<evidence type="ECO:0000313" key="14">
    <source>
        <dbReference type="EMBL" id="AWX69666.1"/>
    </source>
</evidence>
<keyword evidence="3 12" id="KW-0138">CF(0)</keyword>
<comment type="function">
    <text evidence="10 12">F(1)F(0) ATP synthase produces ATP from ADP in the presence of a proton or sodium gradient. F-type ATPases consist of two structural domains, F(1) containing the extramembraneous catalytic core and F(0) containing the membrane proton channel, linked together by a central stalk and a peripheral stalk. During catalysis, ATP synthesis in the catalytic domain of F(1) is coupled via a rotary mechanism of the central stalk subunits to proton translocation.</text>
</comment>
<evidence type="ECO:0000256" key="6">
    <source>
        <dbReference type="ARBA" id="ARBA00022989"/>
    </source>
</evidence>
<keyword evidence="6 12" id="KW-1133">Transmembrane helix</keyword>
<evidence type="ECO:0000313" key="15">
    <source>
        <dbReference type="Proteomes" id="UP000250218"/>
    </source>
</evidence>
<organism evidence="14 15">
    <name type="scientific">[Mycoplasma] anseris</name>
    <dbReference type="NCBI Taxonomy" id="92400"/>
    <lineage>
        <taxon>Bacteria</taxon>
        <taxon>Bacillati</taxon>
        <taxon>Mycoplasmatota</taxon>
        <taxon>Mycoplasmoidales</taxon>
        <taxon>Metamycoplasmataceae</taxon>
        <taxon>Metamycoplasma</taxon>
    </lineage>
</organism>
<evidence type="ECO:0000256" key="8">
    <source>
        <dbReference type="ARBA" id="ARBA00023136"/>
    </source>
</evidence>
<evidence type="ECO:0000256" key="2">
    <source>
        <dbReference type="ARBA" id="ARBA00022448"/>
    </source>
</evidence>
<keyword evidence="15" id="KW-1185">Reference proteome</keyword>
<comment type="similarity">
    <text evidence="1 12 13">Belongs to the ATPase B chain family.</text>
</comment>
<evidence type="ECO:0000256" key="1">
    <source>
        <dbReference type="ARBA" id="ARBA00005513"/>
    </source>
</evidence>
<protein>
    <recommendedName>
        <fullName evidence="12">ATP synthase subunit b</fullName>
    </recommendedName>
    <alternativeName>
        <fullName evidence="12">ATP synthase F(0) sector subunit b</fullName>
    </alternativeName>
    <alternativeName>
        <fullName evidence="12">ATPase subunit I</fullName>
    </alternativeName>
    <alternativeName>
        <fullName evidence="12">F-type ATPase subunit b</fullName>
        <shortName evidence="12">F-ATPase subunit b</shortName>
    </alternativeName>
</protein>
<keyword evidence="12" id="KW-1003">Cell membrane</keyword>
<reference evidence="15" key="1">
    <citation type="submission" date="2018-06" db="EMBL/GenBank/DDBJ databases">
        <title>Complete genome sequences of Mycoplasma anatis, M. anseris and M. cloacale type strains.</title>
        <authorList>
            <person name="Grozner D."/>
            <person name="Forro B."/>
            <person name="Sulyok K.M."/>
            <person name="Marton S."/>
            <person name="Kreizinger Z."/>
            <person name="Banyai K."/>
            <person name="Gyuranecz M."/>
        </authorList>
    </citation>
    <scope>NUCLEOTIDE SEQUENCE [LARGE SCALE GENOMIC DNA]</scope>
    <source>
        <strain evidence="15">ATCC 49234</strain>
    </source>
</reference>
<evidence type="ECO:0000256" key="7">
    <source>
        <dbReference type="ARBA" id="ARBA00023065"/>
    </source>
</evidence>
<evidence type="ECO:0000256" key="5">
    <source>
        <dbReference type="ARBA" id="ARBA00022781"/>
    </source>
</evidence>
<comment type="subunit">
    <text evidence="12">F-type ATPases have 2 components, F(1) - the catalytic core - and F(0) - the membrane proton channel. F(1) has five subunits: alpha(3), beta(3), gamma(1), delta(1), epsilon(1). F(0) has three main subunits: a(1), b(2) and c(10-14). The alpha and beta chains form an alternating ring which encloses part of the gamma chain. F(1) is attached to F(0) by a central stalk formed by the gamma and epsilon chains, while a peripheral stalk is formed by the delta and b chains.</text>
</comment>
<dbReference type="AlphaFoldDB" id="A0A2Z4NDT9"/>
<dbReference type="EMBL" id="CP030140">
    <property type="protein sequence ID" value="AWX69666.1"/>
    <property type="molecule type" value="Genomic_DNA"/>
</dbReference>
<sequence length="172" mass="19821">MTKYNISEKISEQFNGLSFNWPYFVFSLLTLLCLILLITLLVYKPVKKMLKARKEFIQKNIDESISAKQEALKLQENIDKQLLEATNKANDILNNAKVESEKIVVLGNKEASKKAELILEQANILVAKRQEQFSKQQKKIIMENAVEIAKKIIGREIKDKDNIKMINEVLNN</sequence>